<feature type="domain" description="3-dehydroquinate synthase C-terminal" evidence="10">
    <location>
        <begin position="196"/>
        <end position="336"/>
    </location>
</feature>
<comment type="caution">
    <text evidence="11">The sequence shown here is derived from an EMBL/GenBank/DDBJ whole genome shotgun (WGS) entry which is preliminary data.</text>
</comment>
<dbReference type="GO" id="GO:0046872">
    <property type="term" value="F:metal ion binding"/>
    <property type="evidence" value="ECO:0007669"/>
    <property type="project" value="UniProtKB-KW"/>
</dbReference>
<protein>
    <recommendedName>
        <fullName evidence="8">2-epi-5-epi-valiolone synthase</fullName>
        <ecNumber evidence="7">4.2.3.152</ecNumber>
    </recommendedName>
</protein>
<dbReference type="STRING" id="1869.MB27_15070"/>
<dbReference type="eggNOG" id="COG0337">
    <property type="taxonomic scope" value="Bacteria"/>
</dbReference>
<comment type="cofactor">
    <cofactor evidence="1">
        <name>NAD(+)</name>
        <dbReference type="ChEBI" id="CHEBI:57540"/>
    </cofactor>
</comment>
<comment type="catalytic activity">
    <reaction evidence="6">
        <text>D-sedoheptulose 7-phosphate = 2-epi-5-epi-valiolone + phosphate</text>
        <dbReference type="Rhea" id="RHEA:44184"/>
        <dbReference type="ChEBI" id="CHEBI:43474"/>
        <dbReference type="ChEBI" id="CHEBI:57483"/>
        <dbReference type="ChEBI" id="CHEBI:84187"/>
        <dbReference type="EC" id="4.2.3.152"/>
    </reaction>
</comment>
<dbReference type="SUPFAM" id="SSF56796">
    <property type="entry name" value="Dehydroquinate synthase-like"/>
    <property type="match status" value="1"/>
</dbReference>
<dbReference type="Pfam" id="PF01761">
    <property type="entry name" value="DHQ_synthase"/>
    <property type="match status" value="1"/>
</dbReference>
<proteinExistence type="predicted"/>
<name>A0A0A6UR29_ACTUT</name>
<dbReference type="Proteomes" id="UP000054537">
    <property type="component" value="Unassembled WGS sequence"/>
</dbReference>
<evidence type="ECO:0000256" key="6">
    <source>
        <dbReference type="ARBA" id="ARBA00023993"/>
    </source>
</evidence>
<keyword evidence="12" id="KW-1185">Reference proteome</keyword>
<accession>A0A0A6UR29</accession>
<evidence type="ECO:0000313" key="11">
    <source>
        <dbReference type="EMBL" id="KHD76844.1"/>
    </source>
</evidence>
<evidence type="ECO:0000256" key="7">
    <source>
        <dbReference type="ARBA" id="ARBA00024060"/>
    </source>
</evidence>
<dbReference type="GO" id="GO:0003856">
    <property type="term" value="F:3-dehydroquinate synthase activity"/>
    <property type="evidence" value="ECO:0007669"/>
    <property type="project" value="TreeGrafter"/>
</dbReference>
<dbReference type="AlphaFoldDB" id="A0A0A6UR29"/>
<dbReference type="InterPro" id="IPR035872">
    <property type="entry name" value="EEVS-like"/>
</dbReference>
<organism evidence="11 12">
    <name type="scientific">Actinoplanes utahensis</name>
    <dbReference type="NCBI Taxonomy" id="1869"/>
    <lineage>
        <taxon>Bacteria</taxon>
        <taxon>Bacillati</taxon>
        <taxon>Actinomycetota</taxon>
        <taxon>Actinomycetes</taxon>
        <taxon>Micromonosporales</taxon>
        <taxon>Micromonosporaceae</taxon>
        <taxon>Actinoplanes</taxon>
    </lineage>
</organism>
<evidence type="ECO:0000256" key="2">
    <source>
        <dbReference type="ARBA" id="ARBA00022723"/>
    </source>
</evidence>
<dbReference type="InterPro" id="IPR050071">
    <property type="entry name" value="Dehydroquinate_synthase"/>
</dbReference>
<keyword evidence="2" id="KW-0479">Metal-binding</keyword>
<evidence type="ECO:0000256" key="8">
    <source>
        <dbReference type="ARBA" id="ARBA00024092"/>
    </source>
</evidence>
<evidence type="ECO:0000256" key="1">
    <source>
        <dbReference type="ARBA" id="ARBA00001911"/>
    </source>
</evidence>
<dbReference type="CDD" id="cd08199">
    <property type="entry name" value="EEVS"/>
    <property type="match status" value="1"/>
</dbReference>
<evidence type="ECO:0000256" key="3">
    <source>
        <dbReference type="ARBA" id="ARBA00022741"/>
    </source>
</evidence>
<evidence type="ECO:0000313" key="12">
    <source>
        <dbReference type="Proteomes" id="UP000054537"/>
    </source>
</evidence>
<dbReference type="GO" id="GO:0000166">
    <property type="term" value="F:nucleotide binding"/>
    <property type="evidence" value="ECO:0007669"/>
    <property type="project" value="UniProtKB-KW"/>
</dbReference>
<dbReference type="OrthoDB" id="9806583at2"/>
<dbReference type="InterPro" id="IPR030960">
    <property type="entry name" value="DHQS/DOIS_N"/>
</dbReference>
<dbReference type="PANTHER" id="PTHR43622">
    <property type="entry name" value="3-DEHYDROQUINATE SYNTHASE"/>
    <property type="match status" value="1"/>
</dbReference>
<gene>
    <name evidence="11" type="ORF">MB27_15070</name>
</gene>
<dbReference type="Gene3D" id="3.40.50.1970">
    <property type="match status" value="1"/>
</dbReference>
<reference evidence="11 12" key="1">
    <citation type="submission" date="2014-10" db="EMBL/GenBank/DDBJ databases">
        <title>Draft genome sequence of Actinoplanes utahensis NRRL 12052.</title>
        <authorList>
            <person name="Velasco-Bucheli B."/>
            <person name="del Cerro C."/>
            <person name="Hormigo D."/>
            <person name="Garcia J.L."/>
            <person name="Acebal C."/>
            <person name="Arroyo M."/>
            <person name="de la Mata I."/>
        </authorList>
    </citation>
    <scope>NUCLEOTIDE SEQUENCE [LARGE SCALE GENOMIC DNA]</scope>
    <source>
        <strain evidence="11 12">NRRL 12052</strain>
    </source>
</reference>
<evidence type="ECO:0000256" key="4">
    <source>
        <dbReference type="ARBA" id="ARBA00023027"/>
    </source>
</evidence>
<dbReference type="Pfam" id="PF24621">
    <property type="entry name" value="DHQS_C"/>
    <property type="match status" value="1"/>
</dbReference>
<dbReference type="GO" id="GO:0017000">
    <property type="term" value="P:antibiotic biosynthetic process"/>
    <property type="evidence" value="ECO:0007669"/>
    <property type="project" value="InterPro"/>
</dbReference>
<sequence>METPTITEPRWRIEATRPVSYEVRLCQDLFDHSNDQLVTAGAEDVLPSRRRLIVVDARVHALFRERLRGYLDARGMSYRLCVLETTEPAKTMDAVFRVLSAMDDFGLSRRREPVLAIGGGVLTDIVGLAASMYRRSTPYVRVPTTLIGMVDAGIGSKTGVNFNRHKNRLGSYHPGAVTLIDPAFLAALPARHLRNGLAEVLKMALIRDRGLFRLLAADGSRLVTERMQSRGSADDGAAAQTVMRLAIDGMLKELQPNLWEQRLDRIVDYGHTFSPTLEMRALPELLHGEAVAVDMALSLVLARRRGMLTDDELTGARTVLANLGLPEWHPVCRPALLAEALADTVRHRDGRQLIPLTEGIGRARFVDDVTVAELTAALAELRPAAGAAGDGAA</sequence>
<dbReference type="InterPro" id="IPR056179">
    <property type="entry name" value="DHQS_C"/>
</dbReference>
<keyword evidence="5" id="KW-0456">Lyase</keyword>
<dbReference type="Gene3D" id="1.20.1090.10">
    <property type="entry name" value="Dehydroquinate synthase-like - alpha domain"/>
    <property type="match status" value="1"/>
</dbReference>
<dbReference type="EC" id="4.2.3.152" evidence="7"/>
<feature type="domain" description="3-dehydroquinate synthase N-terminal" evidence="9">
    <location>
        <begin position="81"/>
        <end position="194"/>
    </location>
</feature>
<evidence type="ECO:0000256" key="5">
    <source>
        <dbReference type="ARBA" id="ARBA00023239"/>
    </source>
</evidence>
<dbReference type="EMBL" id="JRTT01000015">
    <property type="protein sequence ID" value="KHD76844.1"/>
    <property type="molecule type" value="Genomic_DNA"/>
</dbReference>
<evidence type="ECO:0000259" key="9">
    <source>
        <dbReference type="Pfam" id="PF01761"/>
    </source>
</evidence>
<evidence type="ECO:0000259" key="10">
    <source>
        <dbReference type="Pfam" id="PF24621"/>
    </source>
</evidence>
<keyword evidence="4" id="KW-0520">NAD</keyword>
<keyword evidence="3" id="KW-0547">Nucleotide-binding</keyword>
<dbReference type="PANTHER" id="PTHR43622:SF3">
    <property type="entry name" value="2-EPI-5-EPI-VALIOLONE SYNTHASE"/>
    <property type="match status" value="1"/>
</dbReference>